<dbReference type="PATRIC" id="fig|189381.12.peg.1206"/>
<organism evidence="1 2">
    <name type="scientific">Rossellomorea marisflavi</name>
    <dbReference type="NCBI Taxonomy" id="189381"/>
    <lineage>
        <taxon>Bacteria</taxon>
        <taxon>Bacillati</taxon>
        <taxon>Bacillota</taxon>
        <taxon>Bacilli</taxon>
        <taxon>Bacillales</taxon>
        <taxon>Bacillaceae</taxon>
        <taxon>Rossellomorea</taxon>
    </lineage>
</organism>
<evidence type="ECO:0000313" key="2">
    <source>
        <dbReference type="Proteomes" id="UP000037405"/>
    </source>
</evidence>
<dbReference type="OrthoDB" id="2736320at2"/>
<evidence type="ECO:0000313" key="1">
    <source>
        <dbReference type="EMBL" id="KON91902.1"/>
    </source>
</evidence>
<proteinExistence type="predicted"/>
<reference evidence="2" key="1">
    <citation type="submission" date="2015-07" db="EMBL/GenBank/DDBJ databases">
        <title>Fjat-14235 jcm11544.</title>
        <authorList>
            <person name="Liu B."/>
            <person name="Wang J."/>
            <person name="Zhu Y."/>
            <person name="Liu G."/>
            <person name="Chen Q."/>
            <person name="Chen Z."/>
            <person name="Lan J."/>
            <person name="Che J."/>
            <person name="Ge C."/>
            <person name="Shi H."/>
            <person name="Pan Z."/>
            <person name="Liu X."/>
        </authorList>
    </citation>
    <scope>NUCLEOTIDE SEQUENCE [LARGE SCALE GENOMIC DNA]</scope>
    <source>
        <strain evidence="2">JCM 11544</strain>
    </source>
</reference>
<dbReference type="STRING" id="189381.GCA_900166615_03210"/>
<sequence>MASKSESLEWKYKKLERLLASTLQYLSDDEVEEIDLEYLMEHTEGLREWWQEYREENKKALEKEIQHLLPSLSLEELEDLRAKLKR</sequence>
<comment type="caution">
    <text evidence="1">The sequence shown here is derived from an EMBL/GenBank/DDBJ whole genome shotgun (WGS) entry which is preliminary data.</text>
</comment>
<dbReference type="AlphaFoldDB" id="A0A0M0GQX0"/>
<dbReference type="Proteomes" id="UP000037405">
    <property type="component" value="Unassembled WGS sequence"/>
</dbReference>
<keyword evidence="2" id="KW-1185">Reference proteome</keyword>
<protein>
    <submittedName>
        <fullName evidence="1">Uncharacterized protein</fullName>
    </submittedName>
</protein>
<dbReference type="EMBL" id="LGUE01000001">
    <property type="protein sequence ID" value="KON91902.1"/>
    <property type="molecule type" value="Genomic_DNA"/>
</dbReference>
<name>A0A0M0GQX0_9BACI</name>
<gene>
    <name evidence="1" type="ORF">AF331_05365</name>
</gene>
<dbReference type="RefSeq" id="WP_053427100.1">
    <property type="nucleotide sequence ID" value="NZ_JAMQJB010000003.1"/>
</dbReference>
<accession>A0A0M0GQX0</accession>